<keyword evidence="6" id="KW-0378">Hydrolase</keyword>
<dbReference type="OrthoDB" id="5339822at2759"/>
<keyword evidence="10" id="KW-0624">Polysaccharide degradation</keyword>
<keyword evidence="8" id="KW-0326">Glycosidase</keyword>
<keyword evidence="3" id="KW-0134">Cell wall</keyword>
<keyword evidence="12" id="KW-1185">Reference proteome</keyword>
<evidence type="ECO:0000313" key="11">
    <source>
        <dbReference type="EMBL" id="KAH6660100.1"/>
    </source>
</evidence>
<dbReference type="AlphaFoldDB" id="A0A9P8UXC2"/>
<dbReference type="PANTHER" id="PTHR31316:SF0">
    <property type="entry name" value="SECRETED BETA-GLUCOSIDASE SIM1-RELATED"/>
    <property type="match status" value="1"/>
</dbReference>
<dbReference type="EMBL" id="JAGPXC010000001">
    <property type="protein sequence ID" value="KAH6660100.1"/>
    <property type="molecule type" value="Genomic_DNA"/>
</dbReference>
<evidence type="ECO:0000256" key="5">
    <source>
        <dbReference type="ARBA" id="ARBA00022729"/>
    </source>
</evidence>
<dbReference type="GO" id="GO:0009986">
    <property type="term" value="C:cell surface"/>
    <property type="evidence" value="ECO:0007669"/>
    <property type="project" value="TreeGrafter"/>
</dbReference>
<dbReference type="Pfam" id="PF03856">
    <property type="entry name" value="SUN"/>
    <property type="match status" value="1"/>
</dbReference>
<proteinExistence type="inferred from homology"/>
<comment type="subcellular location">
    <subcellularLocation>
        <location evidence="1">Secreted</location>
        <location evidence="1">Cell wall</location>
    </subcellularLocation>
</comment>
<evidence type="ECO:0000256" key="10">
    <source>
        <dbReference type="ARBA" id="ARBA00023326"/>
    </source>
</evidence>
<dbReference type="InterPro" id="IPR005556">
    <property type="entry name" value="SUN"/>
</dbReference>
<keyword evidence="5" id="KW-0732">Signal</keyword>
<dbReference type="RefSeq" id="XP_045964231.1">
    <property type="nucleotide sequence ID" value="XM_046099206.1"/>
</dbReference>
<evidence type="ECO:0000256" key="3">
    <source>
        <dbReference type="ARBA" id="ARBA00022512"/>
    </source>
</evidence>
<evidence type="ECO:0000256" key="8">
    <source>
        <dbReference type="ARBA" id="ARBA00023295"/>
    </source>
</evidence>
<organism evidence="11 12">
    <name type="scientific">Truncatella angustata</name>
    <dbReference type="NCBI Taxonomy" id="152316"/>
    <lineage>
        <taxon>Eukaryota</taxon>
        <taxon>Fungi</taxon>
        <taxon>Dikarya</taxon>
        <taxon>Ascomycota</taxon>
        <taxon>Pezizomycotina</taxon>
        <taxon>Sordariomycetes</taxon>
        <taxon>Xylariomycetidae</taxon>
        <taxon>Amphisphaeriales</taxon>
        <taxon>Sporocadaceae</taxon>
        <taxon>Truncatella</taxon>
    </lineage>
</organism>
<dbReference type="InterPro" id="IPR051526">
    <property type="entry name" value="Beta-Glucosidase_SUN"/>
</dbReference>
<evidence type="ECO:0000256" key="6">
    <source>
        <dbReference type="ARBA" id="ARBA00022801"/>
    </source>
</evidence>
<keyword evidence="4" id="KW-0964">Secreted</keyword>
<sequence length="435" mass="44859">MNLAFAATLAAAQPHNHGHGHLHQKKGSPVEKRADVVTTIEAATETAYVLGDKVVTPDEAKAGIEKGLYIVVGETTPTYTAPAVSSTAETGKVNAQFFEYATKKSSSSATSSSSTSSTTIVTSYSAAKPTSSSTSTSAAAATTSKASSSSGGSGVTAEFPSGEIDCSQFPSDYGAVAVDYLNTDGWTSIQQTPYYTEGDSAISYIVTGISGDSCTKGSFCSYACPDGYVKSQWPDAQGATGQSIGGLYCNSKGKLELTRSGYTTLCQKGCGGITIKNKLSSGGAAVCRTDYPGTESMVIPLWTEAGSSYDLTNIESANYYTWGGASTTLQYYVNPKDVAVDDACVWTSLTNPLSAGNWAPINVGLGKNSEGLTFLSIFNNAPTSTAVLDFDVVISGDIVGDAECYYKSGSYPDGGTGCTVAVTDGGSATITFQES</sequence>
<accession>A0A9P8UXC2</accession>
<evidence type="ECO:0000313" key="12">
    <source>
        <dbReference type="Proteomes" id="UP000758603"/>
    </source>
</evidence>
<comment type="caution">
    <text evidence="11">The sequence shown here is derived from an EMBL/GenBank/DDBJ whole genome shotgun (WGS) entry which is preliminary data.</text>
</comment>
<evidence type="ECO:0000256" key="1">
    <source>
        <dbReference type="ARBA" id="ARBA00004191"/>
    </source>
</evidence>
<protein>
    <submittedName>
        <fullName evidence="11">Beta-glucosidase</fullName>
    </submittedName>
</protein>
<evidence type="ECO:0000256" key="9">
    <source>
        <dbReference type="ARBA" id="ARBA00023316"/>
    </source>
</evidence>
<dbReference type="GO" id="GO:0031505">
    <property type="term" value="P:fungal-type cell wall organization"/>
    <property type="evidence" value="ECO:0007669"/>
    <property type="project" value="TreeGrafter"/>
</dbReference>
<comment type="similarity">
    <text evidence="2">Belongs to the SUN family.</text>
</comment>
<dbReference type="GO" id="GO:0016798">
    <property type="term" value="F:hydrolase activity, acting on glycosyl bonds"/>
    <property type="evidence" value="ECO:0007669"/>
    <property type="project" value="UniProtKB-KW"/>
</dbReference>
<gene>
    <name evidence="11" type="ORF">BKA67DRAFT_530216</name>
</gene>
<dbReference type="GO" id="GO:0009277">
    <property type="term" value="C:fungal-type cell wall"/>
    <property type="evidence" value="ECO:0007669"/>
    <property type="project" value="TreeGrafter"/>
</dbReference>
<dbReference type="PANTHER" id="PTHR31316">
    <property type="entry name" value="BETA-GLUCOSIDASE-LIKE PROTEIN NCA3, MITOCHONDRIAL-RELATED"/>
    <property type="match status" value="1"/>
</dbReference>
<reference evidence="11" key="1">
    <citation type="journal article" date="2021" name="Nat. Commun.">
        <title>Genetic determinants of endophytism in the Arabidopsis root mycobiome.</title>
        <authorList>
            <person name="Mesny F."/>
            <person name="Miyauchi S."/>
            <person name="Thiergart T."/>
            <person name="Pickel B."/>
            <person name="Atanasova L."/>
            <person name="Karlsson M."/>
            <person name="Huettel B."/>
            <person name="Barry K.W."/>
            <person name="Haridas S."/>
            <person name="Chen C."/>
            <person name="Bauer D."/>
            <person name="Andreopoulos W."/>
            <person name="Pangilinan J."/>
            <person name="LaButti K."/>
            <person name="Riley R."/>
            <person name="Lipzen A."/>
            <person name="Clum A."/>
            <person name="Drula E."/>
            <person name="Henrissat B."/>
            <person name="Kohler A."/>
            <person name="Grigoriev I.V."/>
            <person name="Martin F.M."/>
            <person name="Hacquard S."/>
        </authorList>
    </citation>
    <scope>NUCLEOTIDE SEQUENCE</scope>
    <source>
        <strain evidence="11">MPI-SDFR-AT-0073</strain>
    </source>
</reference>
<evidence type="ECO:0000256" key="7">
    <source>
        <dbReference type="ARBA" id="ARBA00023277"/>
    </source>
</evidence>
<evidence type="ECO:0000256" key="4">
    <source>
        <dbReference type="ARBA" id="ARBA00022525"/>
    </source>
</evidence>
<dbReference type="GeneID" id="70128098"/>
<keyword evidence="7" id="KW-0119">Carbohydrate metabolism</keyword>
<dbReference type="Proteomes" id="UP000758603">
    <property type="component" value="Unassembled WGS sequence"/>
</dbReference>
<name>A0A9P8UXC2_9PEZI</name>
<dbReference type="GO" id="GO:0000272">
    <property type="term" value="P:polysaccharide catabolic process"/>
    <property type="evidence" value="ECO:0007669"/>
    <property type="project" value="UniProtKB-KW"/>
</dbReference>
<keyword evidence="9" id="KW-0961">Cell wall biogenesis/degradation</keyword>
<evidence type="ECO:0000256" key="2">
    <source>
        <dbReference type="ARBA" id="ARBA00010579"/>
    </source>
</evidence>